<dbReference type="GO" id="GO:0004386">
    <property type="term" value="F:helicase activity"/>
    <property type="evidence" value="ECO:0007669"/>
    <property type="project" value="UniProtKB-KW"/>
</dbReference>
<keyword evidence="2" id="KW-0347">Helicase</keyword>
<keyword evidence="2" id="KW-0547">Nucleotide-binding</keyword>
<name>A0ABR3KQW7_TRISP</name>
<dbReference type="EMBL" id="JBEUSY010000240">
    <property type="protein sequence ID" value="KAL1241840.1"/>
    <property type="molecule type" value="Genomic_DNA"/>
</dbReference>
<sequence>MPQHLPATWSMLGRGTLLLLTPTQEIQQKNMKKKKKRPTNHFPPDDNTSIQSHQISTIHFNLDQQLDQQVKKIKVNQFDSIQPDCPEQIFAKLYSGEKIFNHRDSEIELIMCENSFIATTVEFILMTNIEAV</sequence>
<organism evidence="2 3">
    <name type="scientific">Trichinella spiralis</name>
    <name type="common">Trichina worm</name>
    <dbReference type="NCBI Taxonomy" id="6334"/>
    <lineage>
        <taxon>Eukaryota</taxon>
        <taxon>Metazoa</taxon>
        <taxon>Ecdysozoa</taxon>
        <taxon>Nematoda</taxon>
        <taxon>Enoplea</taxon>
        <taxon>Dorylaimia</taxon>
        <taxon>Trichinellida</taxon>
        <taxon>Trichinellidae</taxon>
        <taxon>Trichinella</taxon>
    </lineage>
</organism>
<evidence type="ECO:0000313" key="2">
    <source>
        <dbReference type="EMBL" id="KAL1241840.1"/>
    </source>
</evidence>
<evidence type="ECO:0000313" key="3">
    <source>
        <dbReference type="Proteomes" id="UP001558632"/>
    </source>
</evidence>
<reference evidence="2 3" key="1">
    <citation type="submission" date="2024-07" db="EMBL/GenBank/DDBJ databases">
        <title>Enhanced genomic and transcriptomic resources for Trichinella pseudospiralis and T. spiralis underpin the discovery of pronounced molecular differences between stages and species.</title>
        <authorList>
            <person name="Pasi K.K."/>
            <person name="La Rosa G."/>
            <person name="Gomez-Morales M.A."/>
            <person name="Tosini F."/>
            <person name="Sumanam S."/>
            <person name="Young N.D."/>
            <person name="Chang B.C."/>
            <person name="Robin G.B."/>
        </authorList>
    </citation>
    <scope>NUCLEOTIDE SEQUENCE [LARGE SCALE GENOMIC DNA]</scope>
    <source>
        <strain evidence="2">ISS534</strain>
    </source>
</reference>
<comment type="caution">
    <text evidence="2">The sequence shown here is derived from an EMBL/GenBank/DDBJ whole genome shotgun (WGS) entry which is preliminary data.</text>
</comment>
<keyword evidence="2" id="KW-0067">ATP-binding</keyword>
<dbReference type="Proteomes" id="UP001558632">
    <property type="component" value="Unassembled WGS sequence"/>
</dbReference>
<accession>A0ABR3KQW7</accession>
<evidence type="ECO:0000256" key="1">
    <source>
        <dbReference type="SAM" id="MobiDB-lite"/>
    </source>
</evidence>
<protein>
    <submittedName>
        <fullName evidence="2">ATP-dependent DNA helicase</fullName>
    </submittedName>
</protein>
<keyword evidence="2" id="KW-0378">Hydrolase</keyword>
<feature type="compositionally biased region" description="Basic residues" evidence="1">
    <location>
        <begin position="30"/>
        <end position="39"/>
    </location>
</feature>
<feature type="region of interest" description="Disordered" evidence="1">
    <location>
        <begin position="27"/>
        <end position="50"/>
    </location>
</feature>
<proteinExistence type="predicted"/>
<gene>
    <name evidence="2" type="ORF">TSPI_00116</name>
</gene>
<keyword evidence="3" id="KW-1185">Reference proteome</keyword>